<evidence type="ECO:0000256" key="1">
    <source>
        <dbReference type="ARBA" id="ARBA00006432"/>
    </source>
</evidence>
<dbReference type="GO" id="GO:0005524">
    <property type="term" value="F:ATP binding"/>
    <property type="evidence" value="ECO:0007669"/>
    <property type="project" value="UniProtKB-KW"/>
</dbReference>
<dbReference type="InterPro" id="IPR045851">
    <property type="entry name" value="AMP-bd_C_sf"/>
</dbReference>
<dbReference type="AlphaFoldDB" id="A0A197JY76"/>
<proteinExistence type="inferred from homology"/>
<protein>
    <submittedName>
        <fullName evidence="7">Putative 4-coumarate--CoA ligase</fullName>
    </submittedName>
</protein>
<sequence>MTIYKSPVADQVIPQINSFSFAISNPNNTPDSHPILTDAVTKHVITYGDWKRTTRRWATGLQSIGFKRGDVVALFSFNQVDYSITMFGPILLGGIATTVNSAYTADELAYQLEDSGASVIVTHPELLPVAIAGAKKVGLPANRIFLYGDKAVDGFQPYSATFPPESTPDYLLAQPVNLNGQAAADTTALICYSSGTTGKSKGVELTHVNFNSNTCQVSPLEGNIAHGENIAMAVLPMYHIYGIQLHLMYGVYNGVRTIVIQKFDPIGFLKAIQEFKIISLNLVPPQILMLVKAPIVDQYDLSSVRFVMSGAAPCSADLSRALMKKFPLLQFRQGYGMSEMSPASHVGLYHIPIHGSIGRVMPNQEVRLVDPESGKDVTPGEPGEIWVRGPNVMKGYRNNVKATKGTIDSEGWLHTGDIAIVDKEENFFIVDRLKELIKYKGFQVAPAELEALLIAHPAILDAAVIGVENKEQATEVPLAFVVKTPGQENLSEKDVIDYVASKVAGHKKLRGGVRFIEAIPKSAAGKILRKDLRVLVQKPVQAKL</sequence>
<dbReference type="Proteomes" id="UP000078512">
    <property type="component" value="Unassembled WGS sequence"/>
</dbReference>
<dbReference type="OrthoDB" id="1898221at2759"/>
<dbReference type="EMBL" id="KV442036">
    <property type="protein sequence ID" value="OAQ30292.1"/>
    <property type="molecule type" value="Genomic_DNA"/>
</dbReference>
<feature type="domain" description="AMP-dependent synthetase/ligase" evidence="5">
    <location>
        <begin position="28"/>
        <end position="396"/>
    </location>
</feature>
<dbReference type="FunFam" id="3.30.300.30:FF:000007">
    <property type="entry name" value="4-coumarate--CoA ligase 2"/>
    <property type="match status" value="1"/>
</dbReference>
<keyword evidence="8" id="KW-1185">Reference proteome</keyword>
<accession>A0A197JY76</accession>
<dbReference type="PANTHER" id="PTHR24096">
    <property type="entry name" value="LONG-CHAIN-FATTY-ACID--COA LIGASE"/>
    <property type="match status" value="1"/>
</dbReference>
<dbReference type="Pfam" id="PF13193">
    <property type="entry name" value="AMP-binding_C"/>
    <property type="match status" value="1"/>
</dbReference>
<gene>
    <name evidence="7" type="ORF">K457DRAFT_74009</name>
</gene>
<keyword evidence="3" id="KW-0547">Nucleotide-binding</keyword>
<evidence type="ECO:0000256" key="2">
    <source>
        <dbReference type="ARBA" id="ARBA00022598"/>
    </source>
</evidence>
<dbReference type="Pfam" id="PF00501">
    <property type="entry name" value="AMP-binding"/>
    <property type="match status" value="1"/>
</dbReference>
<dbReference type="InterPro" id="IPR020845">
    <property type="entry name" value="AMP-binding_CS"/>
</dbReference>
<dbReference type="SUPFAM" id="SSF56801">
    <property type="entry name" value="Acetyl-CoA synthetase-like"/>
    <property type="match status" value="1"/>
</dbReference>
<comment type="similarity">
    <text evidence="1">Belongs to the ATP-dependent AMP-binding enzyme family.</text>
</comment>
<reference evidence="7 8" key="1">
    <citation type="submission" date="2016-05" db="EMBL/GenBank/DDBJ databases">
        <title>Genome sequencing reveals origins of a unique bacterial endosymbiosis in the earliest lineages of terrestrial Fungi.</title>
        <authorList>
            <consortium name="DOE Joint Genome Institute"/>
            <person name="Uehling J."/>
            <person name="Gryganskyi A."/>
            <person name="Hameed K."/>
            <person name="Tschaplinski T."/>
            <person name="Misztal P."/>
            <person name="Wu S."/>
            <person name="Desiro A."/>
            <person name="Vande Pol N."/>
            <person name="Du Z.-Y."/>
            <person name="Zienkiewicz A."/>
            <person name="Zienkiewicz K."/>
            <person name="Morin E."/>
            <person name="Tisserant E."/>
            <person name="Splivallo R."/>
            <person name="Hainaut M."/>
            <person name="Henrissat B."/>
            <person name="Ohm R."/>
            <person name="Kuo A."/>
            <person name="Yan J."/>
            <person name="Lipzen A."/>
            <person name="Nolan M."/>
            <person name="Labutti K."/>
            <person name="Barry K."/>
            <person name="Goldstein A."/>
            <person name="Labbe J."/>
            <person name="Schadt C."/>
            <person name="Tuskan G."/>
            <person name="Grigoriev I."/>
            <person name="Martin F."/>
            <person name="Vilgalys R."/>
            <person name="Bonito G."/>
        </authorList>
    </citation>
    <scope>NUCLEOTIDE SEQUENCE [LARGE SCALE GENOMIC DNA]</scope>
    <source>
        <strain evidence="7 8">AG-77</strain>
    </source>
</reference>
<keyword evidence="2 7" id="KW-0436">Ligase</keyword>
<dbReference type="InterPro" id="IPR025110">
    <property type="entry name" value="AMP-bd_C"/>
</dbReference>
<dbReference type="FunFam" id="3.40.50.12780:FF:000003">
    <property type="entry name" value="Long-chain-fatty-acid--CoA ligase FadD"/>
    <property type="match status" value="1"/>
</dbReference>
<evidence type="ECO:0000259" key="6">
    <source>
        <dbReference type="Pfam" id="PF13193"/>
    </source>
</evidence>
<feature type="domain" description="AMP-binding enzyme C-terminal" evidence="6">
    <location>
        <begin position="448"/>
        <end position="526"/>
    </location>
</feature>
<evidence type="ECO:0000313" key="7">
    <source>
        <dbReference type="EMBL" id="OAQ30292.1"/>
    </source>
</evidence>
<evidence type="ECO:0000256" key="4">
    <source>
        <dbReference type="ARBA" id="ARBA00022840"/>
    </source>
</evidence>
<dbReference type="Gene3D" id="3.40.50.12780">
    <property type="entry name" value="N-terminal domain of ligase-like"/>
    <property type="match status" value="1"/>
</dbReference>
<dbReference type="GO" id="GO:0016405">
    <property type="term" value="F:CoA-ligase activity"/>
    <property type="evidence" value="ECO:0007669"/>
    <property type="project" value="TreeGrafter"/>
</dbReference>
<dbReference type="CDD" id="cd05911">
    <property type="entry name" value="Firefly_Luc_like"/>
    <property type="match status" value="1"/>
</dbReference>
<dbReference type="STRING" id="1314771.A0A197JY76"/>
<dbReference type="InterPro" id="IPR042099">
    <property type="entry name" value="ANL_N_sf"/>
</dbReference>
<dbReference type="PROSITE" id="PS00455">
    <property type="entry name" value="AMP_BINDING"/>
    <property type="match status" value="1"/>
</dbReference>
<evidence type="ECO:0000313" key="8">
    <source>
        <dbReference type="Proteomes" id="UP000078512"/>
    </source>
</evidence>
<evidence type="ECO:0000256" key="3">
    <source>
        <dbReference type="ARBA" id="ARBA00022741"/>
    </source>
</evidence>
<dbReference type="PANTHER" id="PTHR24096:SF149">
    <property type="entry name" value="AMP-BINDING DOMAIN-CONTAINING PROTEIN-RELATED"/>
    <property type="match status" value="1"/>
</dbReference>
<keyword evidence="4" id="KW-0067">ATP-binding</keyword>
<dbReference type="Gene3D" id="3.30.300.30">
    <property type="match status" value="1"/>
</dbReference>
<dbReference type="InterPro" id="IPR000873">
    <property type="entry name" value="AMP-dep_synth/lig_dom"/>
</dbReference>
<evidence type="ECO:0000259" key="5">
    <source>
        <dbReference type="Pfam" id="PF00501"/>
    </source>
</evidence>
<organism evidence="7 8">
    <name type="scientific">Linnemannia elongata AG-77</name>
    <dbReference type="NCBI Taxonomy" id="1314771"/>
    <lineage>
        <taxon>Eukaryota</taxon>
        <taxon>Fungi</taxon>
        <taxon>Fungi incertae sedis</taxon>
        <taxon>Mucoromycota</taxon>
        <taxon>Mortierellomycotina</taxon>
        <taxon>Mortierellomycetes</taxon>
        <taxon>Mortierellales</taxon>
        <taxon>Mortierellaceae</taxon>
        <taxon>Linnemannia</taxon>
    </lineage>
</organism>
<name>A0A197JY76_9FUNG</name>